<evidence type="ECO:0000256" key="7">
    <source>
        <dbReference type="HAMAP-Rule" id="MF_02090"/>
    </source>
</evidence>
<dbReference type="FunFam" id="3.40.50.620:FF:000106">
    <property type="entry name" value="Glutamine-dependent NAD(+) synthetase"/>
    <property type="match status" value="1"/>
</dbReference>
<accession>A0AAU7DQW6</accession>
<comment type="similarity">
    <text evidence="2 7 8">In the C-terminal section; belongs to the NAD synthetase family.</text>
</comment>
<comment type="pathway">
    <text evidence="1 7 8">Cofactor biosynthesis; NAD(+) biosynthesis; NAD(+) from deamido-NAD(+) (L-Gln route): step 1/1.</text>
</comment>
<dbReference type="GO" id="GO:0005737">
    <property type="term" value="C:cytoplasm"/>
    <property type="evidence" value="ECO:0007669"/>
    <property type="project" value="InterPro"/>
</dbReference>
<evidence type="ECO:0000313" key="13">
    <source>
        <dbReference type="EMBL" id="XBH20213.1"/>
    </source>
</evidence>
<dbReference type="InterPro" id="IPR003010">
    <property type="entry name" value="C-N_Hydrolase"/>
</dbReference>
<dbReference type="Gene3D" id="3.40.50.620">
    <property type="entry name" value="HUPs"/>
    <property type="match status" value="1"/>
</dbReference>
<evidence type="ECO:0000256" key="8">
    <source>
        <dbReference type="PIRNR" id="PIRNR006630"/>
    </source>
</evidence>
<dbReference type="PIRSF" id="PIRSF006630">
    <property type="entry name" value="NADS_GAT"/>
    <property type="match status" value="1"/>
</dbReference>
<dbReference type="GO" id="GO:0003952">
    <property type="term" value="F:NAD+ synthase (glutamine-hydrolyzing) activity"/>
    <property type="evidence" value="ECO:0007669"/>
    <property type="project" value="UniProtKB-UniRule"/>
</dbReference>
<feature type="binding site" evidence="7">
    <location>
        <position position="400"/>
    </location>
    <ligand>
        <name>deamido-NAD(+)</name>
        <dbReference type="ChEBI" id="CHEBI:58437"/>
        <note>ligand shared between two neighboring subunits</note>
    </ligand>
</feature>
<dbReference type="GO" id="GO:0005524">
    <property type="term" value="F:ATP binding"/>
    <property type="evidence" value="ECO:0007669"/>
    <property type="project" value="UniProtKB-UniRule"/>
</dbReference>
<organism evidence="13">
    <name type="scientific">Jonesiaceae bacterium BS-20</name>
    <dbReference type="NCBI Taxonomy" id="3120821"/>
    <lineage>
        <taxon>Bacteria</taxon>
        <taxon>Bacillati</taxon>
        <taxon>Actinomycetota</taxon>
        <taxon>Actinomycetes</taxon>
        <taxon>Micrococcales</taxon>
        <taxon>Jonesiaceae</taxon>
    </lineage>
</organism>
<dbReference type="PANTHER" id="PTHR23090:SF9">
    <property type="entry name" value="GLUTAMINE-DEPENDENT NAD(+) SYNTHETASE"/>
    <property type="match status" value="1"/>
</dbReference>
<evidence type="ECO:0000256" key="9">
    <source>
        <dbReference type="PROSITE-ProRule" id="PRU10139"/>
    </source>
</evidence>
<evidence type="ECO:0000256" key="6">
    <source>
        <dbReference type="ARBA" id="ARBA00023027"/>
    </source>
</evidence>
<dbReference type="Pfam" id="PF00795">
    <property type="entry name" value="CN_hydrolase"/>
    <property type="match status" value="1"/>
</dbReference>
<evidence type="ECO:0000256" key="5">
    <source>
        <dbReference type="ARBA" id="ARBA00022840"/>
    </source>
</evidence>
<dbReference type="NCBIfam" id="TIGR00552">
    <property type="entry name" value="nadE"/>
    <property type="match status" value="1"/>
</dbReference>
<feature type="active site" description="Proton acceptor; for glutaminase activity" evidence="7">
    <location>
        <position position="44"/>
    </location>
</feature>
<comment type="similarity">
    <text evidence="10">Belongs to the NAD synthetase family.</text>
</comment>
<dbReference type="PROSITE" id="PS00920">
    <property type="entry name" value="NITRIL_CHT_1"/>
    <property type="match status" value="1"/>
</dbReference>
<feature type="binding site" evidence="7">
    <location>
        <begin position="294"/>
        <end position="301"/>
    </location>
    <ligand>
        <name>ATP</name>
        <dbReference type="ChEBI" id="CHEBI:30616"/>
    </ligand>
</feature>
<keyword evidence="4 7" id="KW-0547">Nucleotide-binding</keyword>
<evidence type="ECO:0000259" key="12">
    <source>
        <dbReference type="PROSITE" id="PS50263"/>
    </source>
</evidence>
<proteinExistence type="inferred from homology"/>
<evidence type="ECO:0000256" key="4">
    <source>
        <dbReference type="ARBA" id="ARBA00022741"/>
    </source>
</evidence>
<dbReference type="CDD" id="cd00553">
    <property type="entry name" value="NAD_synthase"/>
    <property type="match status" value="1"/>
</dbReference>
<dbReference type="InterPro" id="IPR014445">
    <property type="entry name" value="Gln-dep_NAD_synthase"/>
</dbReference>
<dbReference type="PROSITE" id="PS50263">
    <property type="entry name" value="CN_HYDROLASE"/>
    <property type="match status" value="1"/>
</dbReference>
<dbReference type="GO" id="GO:0008795">
    <property type="term" value="F:NAD+ synthase activity"/>
    <property type="evidence" value="ECO:0007669"/>
    <property type="project" value="UniProtKB-UniRule"/>
</dbReference>
<keyword evidence="5 7" id="KW-0067">ATP-binding</keyword>
<comment type="caution">
    <text evidence="7">Lacks conserved residue(s) required for the propagation of feature annotation.</text>
</comment>
<gene>
    <name evidence="7" type="primary">nadE</name>
    <name evidence="13" type="ORF">V5R04_08065</name>
</gene>
<dbReference type="InterPro" id="IPR000132">
    <property type="entry name" value="Nitrilase/CN_hydratase_CS"/>
</dbReference>
<protein>
    <recommendedName>
        <fullName evidence="7 8">Glutamine-dependent NAD(+) synthetase</fullName>
        <ecNumber evidence="7 8">6.3.5.1</ecNumber>
    </recommendedName>
    <alternativeName>
        <fullName evidence="7 8">NAD(+) synthase [glutamine-hydrolyzing]</fullName>
    </alternativeName>
</protein>
<reference evidence="13" key="1">
    <citation type="submission" date="2024-02" db="EMBL/GenBank/DDBJ databases">
        <title>Tomenella chthoni gen. nov. sp. nov., a member of the family Jonesiaceae isolated from bat guano.</title>
        <authorList>
            <person name="Miller S.L."/>
            <person name="King J."/>
            <person name="Sankaranarayanan K."/>
            <person name="Lawson P.A."/>
        </authorList>
    </citation>
    <scope>NUCLEOTIDE SEQUENCE</scope>
    <source>
        <strain evidence="13">BS-20</strain>
    </source>
</reference>
<dbReference type="AlphaFoldDB" id="A0AAU7DQW6"/>
<dbReference type="InterPro" id="IPR014729">
    <property type="entry name" value="Rossmann-like_a/b/a_fold"/>
</dbReference>
<feature type="active site" description="Proton acceptor" evidence="9">
    <location>
        <position position="44"/>
    </location>
</feature>
<comment type="catalytic activity">
    <reaction evidence="7 8">
        <text>deamido-NAD(+) + L-glutamine + ATP + H2O = L-glutamate + AMP + diphosphate + NAD(+) + H(+)</text>
        <dbReference type="Rhea" id="RHEA:24384"/>
        <dbReference type="ChEBI" id="CHEBI:15377"/>
        <dbReference type="ChEBI" id="CHEBI:15378"/>
        <dbReference type="ChEBI" id="CHEBI:29985"/>
        <dbReference type="ChEBI" id="CHEBI:30616"/>
        <dbReference type="ChEBI" id="CHEBI:33019"/>
        <dbReference type="ChEBI" id="CHEBI:57540"/>
        <dbReference type="ChEBI" id="CHEBI:58359"/>
        <dbReference type="ChEBI" id="CHEBI:58437"/>
        <dbReference type="ChEBI" id="CHEBI:456215"/>
        <dbReference type="EC" id="6.3.5.1"/>
    </reaction>
</comment>
<dbReference type="Pfam" id="PF02540">
    <property type="entry name" value="NAD_synthase"/>
    <property type="match status" value="1"/>
</dbReference>
<evidence type="ECO:0000256" key="3">
    <source>
        <dbReference type="ARBA" id="ARBA00022598"/>
    </source>
</evidence>
<dbReference type="EC" id="6.3.5.1" evidence="7 8"/>
<feature type="active site" description="Nucleophile; for glutaminase activity" evidence="7">
    <location>
        <position position="155"/>
    </location>
</feature>
<dbReference type="InterPro" id="IPR022310">
    <property type="entry name" value="NAD/GMP_synthase"/>
</dbReference>
<dbReference type="Gene3D" id="3.60.110.10">
    <property type="entry name" value="Carbon-nitrogen hydrolase"/>
    <property type="match status" value="1"/>
</dbReference>
<dbReference type="SUPFAM" id="SSF56317">
    <property type="entry name" value="Carbon-nitrogen hydrolase"/>
    <property type="match status" value="1"/>
</dbReference>
<evidence type="ECO:0000256" key="2">
    <source>
        <dbReference type="ARBA" id="ARBA00007145"/>
    </source>
</evidence>
<name>A0AAU7DQW6_9MICO</name>
<dbReference type="GO" id="GO:0004359">
    <property type="term" value="F:glutaminase activity"/>
    <property type="evidence" value="ECO:0007669"/>
    <property type="project" value="InterPro"/>
</dbReference>
<dbReference type="PANTHER" id="PTHR23090">
    <property type="entry name" value="NH 3 /GLUTAMINE-DEPENDENT NAD + SYNTHETASE"/>
    <property type="match status" value="1"/>
</dbReference>
<dbReference type="InterPro" id="IPR003694">
    <property type="entry name" value="NAD_synthase"/>
</dbReference>
<dbReference type="NCBIfam" id="NF010588">
    <property type="entry name" value="PRK13981.1"/>
    <property type="match status" value="1"/>
</dbReference>
<feature type="binding site" evidence="7">
    <location>
        <position position="125"/>
    </location>
    <ligand>
        <name>L-glutamine</name>
        <dbReference type="ChEBI" id="CHEBI:58359"/>
    </ligand>
</feature>
<evidence type="ECO:0000256" key="11">
    <source>
        <dbReference type="SAM" id="MobiDB-lite"/>
    </source>
</evidence>
<dbReference type="HAMAP" id="MF_02090">
    <property type="entry name" value="NadE_glutamine_dep"/>
    <property type="match status" value="1"/>
</dbReference>
<evidence type="ECO:0000256" key="10">
    <source>
        <dbReference type="RuleBase" id="RU003811"/>
    </source>
</evidence>
<evidence type="ECO:0000256" key="1">
    <source>
        <dbReference type="ARBA" id="ARBA00005188"/>
    </source>
</evidence>
<feature type="region of interest" description="Disordered" evidence="11">
    <location>
        <begin position="444"/>
        <end position="463"/>
    </location>
</feature>
<feature type="binding site" evidence="7">
    <location>
        <position position="371"/>
    </location>
    <ligand>
        <name>deamido-NAD(+)</name>
        <dbReference type="ChEBI" id="CHEBI:58437"/>
        <note>ligand shared between two neighboring subunits</note>
    </ligand>
</feature>
<feature type="binding site" evidence="7">
    <location>
        <position position="182"/>
    </location>
    <ligand>
        <name>L-glutamine</name>
        <dbReference type="ChEBI" id="CHEBI:58359"/>
    </ligand>
</feature>
<feature type="active site" description="For glutaminase activity" evidence="7">
    <location>
        <position position="119"/>
    </location>
</feature>
<feature type="binding site" evidence="7">
    <location>
        <position position="188"/>
    </location>
    <ligand>
        <name>L-glutamine</name>
        <dbReference type="ChEBI" id="CHEBI:58359"/>
    </ligand>
</feature>
<dbReference type="SUPFAM" id="SSF52402">
    <property type="entry name" value="Adenine nucleotide alpha hydrolases-like"/>
    <property type="match status" value="1"/>
</dbReference>
<dbReference type="GO" id="GO:0009435">
    <property type="term" value="P:NAD+ biosynthetic process"/>
    <property type="evidence" value="ECO:0007669"/>
    <property type="project" value="UniProtKB-UniRule"/>
</dbReference>
<dbReference type="CDD" id="cd07570">
    <property type="entry name" value="GAT_Gln-NAD-synth"/>
    <property type="match status" value="1"/>
</dbReference>
<feature type="domain" description="CN hydrolase" evidence="12">
    <location>
        <begin position="4"/>
        <end position="252"/>
    </location>
</feature>
<dbReference type="EMBL" id="CP146203">
    <property type="protein sequence ID" value="XBH20213.1"/>
    <property type="molecule type" value="Genomic_DNA"/>
</dbReference>
<comment type="function">
    <text evidence="7">Catalyzes the ATP-dependent amidation of deamido-NAD to form NAD. Uses L-glutamine as a nitrogen source.</text>
</comment>
<dbReference type="InterPro" id="IPR036526">
    <property type="entry name" value="C-N_Hydrolase_sf"/>
</dbReference>
<dbReference type="GO" id="GO:0000257">
    <property type="term" value="F:nitrilase activity"/>
    <property type="evidence" value="ECO:0007669"/>
    <property type="project" value="UniProtKB-ARBA"/>
</dbReference>
<feature type="binding site" evidence="7">
    <location>
        <position position="516"/>
    </location>
    <ligand>
        <name>deamido-NAD(+)</name>
        <dbReference type="ChEBI" id="CHEBI:58437"/>
        <note>ligand shared between two neighboring subunits</note>
    </ligand>
</feature>
<keyword evidence="6 7" id="KW-0520">NAD</keyword>
<sequence length="547" mass="58366">MPQLRIALAQTDSHVGDLANNVATIKDYAAKAAQSGAQVVVFPEMAVTGYPIEDLAQRASFVRAAALTTEQLATDLDAAGLGELHVVVGTIGAPQSPTAKPTNRAAVLFGGQVIATYDKQHLPNYGVFDEYRIFDAGTTPTIFEVDGHRLGLVICEDLWQDHGPSAQLANQDVHAVIALNASPYEEGKSAARQDVAARGAATAGAALLYVNAVGGQDDLVFDGGSFAVGADGQVLTSAPQFDSQLLLCDLTTENKILPGPIAPALEPDQEVYQALVLGLRGYVEKNGFKSVVLGASGGIDSALVATVAADAIGGDRVYGIAMPSKYSSEHSIQDAEDLLKRLGGHYRKQPIAPIFDAFQAELALTGVSEENLQARIRGVILMGLSNQEGHLVLAPGNKSELAVGYSTIYGDAVGGYGPIKDVFKSRVWQLARWRNNHALDQGLIPPIPESSITKPPSAELRPGQVDQDSLPPYDILDAVLAAHLEHNEGRAELLARGFDSEVVERVVSLVDRAEWKRRQYPLGTKITTMAFGRDRRVPVTTAWREPK</sequence>
<keyword evidence="3 7" id="KW-0436">Ligase</keyword>